<dbReference type="PROSITE" id="PS50949">
    <property type="entry name" value="HTH_GNTR"/>
    <property type="match status" value="1"/>
</dbReference>
<dbReference type="RefSeq" id="WP_120952067.1">
    <property type="nucleotide sequence ID" value="NZ_RBIR01000003.1"/>
</dbReference>
<keyword evidence="2 5" id="KW-0238">DNA-binding</keyword>
<sequence>MTVLNEALDGLRRMIAAGEVTPGEKFPSETELCARLNVSRSSLREAVRTLSALGVIESRHGSGTYLSRLDPAQVIRNFSLTVDLLPLDSLLQLFEIRRVLEAHMAAQAAARCTPALADSLNSLIVRMEDEPDPRLAADLDSQFHRLICDAGGNPTITSLIDVFRSRGSHYKIMEGTAAAEVRAASDAGHRSIAAAIIARDPIAAQSAAASHVAQTEYWLRLLLDPGTPHVAEAI</sequence>
<organism evidence="5 6">
    <name type="scientific">Arthrobacter oryzae</name>
    <dbReference type="NCBI Taxonomy" id="409290"/>
    <lineage>
        <taxon>Bacteria</taxon>
        <taxon>Bacillati</taxon>
        <taxon>Actinomycetota</taxon>
        <taxon>Actinomycetes</taxon>
        <taxon>Micrococcales</taxon>
        <taxon>Micrococcaceae</taxon>
        <taxon>Arthrobacter</taxon>
    </lineage>
</organism>
<dbReference type="Gene3D" id="1.20.120.530">
    <property type="entry name" value="GntR ligand-binding domain-like"/>
    <property type="match status" value="1"/>
</dbReference>
<dbReference type="PRINTS" id="PR00035">
    <property type="entry name" value="HTHGNTR"/>
</dbReference>
<evidence type="ECO:0000313" key="5">
    <source>
        <dbReference type="EMBL" id="RKR19810.1"/>
    </source>
</evidence>
<dbReference type="PANTHER" id="PTHR43537">
    <property type="entry name" value="TRANSCRIPTIONAL REGULATOR, GNTR FAMILY"/>
    <property type="match status" value="1"/>
</dbReference>
<gene>
    <name evidence="5" type="ORF">C8D78_1618</name>
</gene>
<evidence type="ECO:0000259" key="4">
    <source>
        <dbReference type="PROSITE" id="PS50949"/>
    </source>
</evidence>
<dbReference type="SMART" id="SM00345">
    <property type="entry name" value="HTH_GNTR"/>
    <property type="match status" value="1"/>
</dbReference>
<dbReference type="InterPro" id="IPR000524">
    <property type="entry name" value="Tscrpt_reg_HTH_GntR"/>
</dbReference>
<dbReference type="InterPro" id="IPR036388">
    <property type="entry name" value="WH-like_DNA-bd_sf"/>
</dbReference>
<comment type="caution">
    <text evidence="5">The sequence shown here is derived from an EMBL/GenBank/DDBJ whole genome shotgun (WGS) entry which is preliminary data.</text>
</comment>
<feature type="domain" description="HTH gntR-type" evidence="4">
    <location>
        <begin position="1"/>
        <end position="69"/>
    </location>
</feature>
<dbReference type="SUPFAM" id="SSF48008">
    <property type="entry name" value="GntR ligand-binding domain-like"/>
    <property type="match status" value="1"/>
</dbReference>
<dbReference type="InterPro" id="IPR011711">
    <property type="entry name" value="GntR_C"/>
</dbReference>
<dbReference type="SUPFAM" id="SSF46785">
    <property type="entry name" value="Winged helix' DNA-binding domain"/>
    <property type="match status" value="1"/>
</dbReference>
<evidence type="ECO:0000256" key="2">
    <source>
        <dbReference type="ARBA" id="ARBA00023125"/>
    </source>
</evidence>
<dbReference type="GO" id="GO:0003700">
    <property type="term" value="F:DNA-binding transcription factor activity"/>
    <property type="evidence" value="ECO:0007669"/>
    <property type="project" value="InterPro"/>
</dbReference>
<dbReference type="SMART" id="SM00895">
    <property type="entry name" value="FCD"/>
    <property type="match status" value="1"/>
</dbReference>
<proteinExistence type="predicted"/>
<keyword evidence="3" id="KW-0804">Transcription</keyword>
<dbReference type="Gene3D" id="1.10.10.10">
    <property type="entry name" value="Winged helix-like DNA-binding domain superfamily/Winged helix DNA-binding domain"/>
    <property type="match status" value="1"/>
</dbReference>
<dbReference type="GO" id="GO:0003677">
    <property type="term" value="F:DNA binding"/>
    <property type="evidence" value="ECO:0007669"/>
    <property type="project" value="UniProtKB-KW"/>
</dbReference>
<reference evidence="5 6" key="1">
    <citation type="submission" date="2018-10" db="EMBL/GenBank/DDBJ databases">
        <title>Genomic Encyclopedia of Type Strains, Phase IV (KMG-IV): sequencing the most valuable type-strain genomes for metagenomic binning, comparative biology and taxonomic classification.</title>
        <authorList>
            <person name="Goeker M."/>
        </authorList>
    </citation>
    <scope>NUCLEOTIDE SEQUENCE [LARGE SCALE GENOMIC DNA]</scope>
    <source>
        <strain evidence="5 6">DSM 25586</strain>
    </source>
</reference>
<dbReference type="AlphaFoldDB" id="A0A495ES47"/>
<evidence type="ECO:0000313" key="6">
    <source>
        <dbReference type="Proteomes" id="UP000276055"/>
    </source>
</evidence>
<dbReference type="PANTHER" id="PTHR43537:SF5">
    <property type="entry name" value="UXU OPERON TRANSCRIPTIONAL REGULATOR"/>
    <property type="match status" value="1"/>
</dbReference>
<dbReference type="InterPro" id="IPR036390">
    <property type="entry name" value="WH_DNA-bd_sf"/>
</dbReference>
<dbReference type="Pfam" id="PF07729">
    <property type="entry name" value="FCD"/>
    <property type="match status" value="1"/>
</dbReference>
<dbReference type="Proteomes" id="UP000276055">
    <property type="component" value="Unassembled WGS sequence"/>
</dbReference>
<evidence type="ECO:0000256" key="1">
    <source>
        <dbReference type="ARBA" id="ARBA00023015"/>
    </source>
</evidence>
<dbReference type="Pfam" id="PF00392">
    <property type="entry name" value="GntR"/>
    <property type="match status" value="1"/>
</dbReference>
<dbReference type="EMBL" id="RBIR01000003">
    <property type="protein sequence ID" value="RKR19810.1"/>
    <property type="molecule type" value="Genomic_DNA"/>
</dbReference>
<protein>
    <submittedName>
        <fullName evidence="5">DNA-binding FadR family transcriptional regulator</fullName>
    </submittedName>
</protein>
<dbReference type="CDD" id="cd07377">
    <property type="entry name" value="WHTH_GntR"/>
    <property type="match status" value="1"/>
</dbReference>
<evidence type="ECO:0000256" key="3">
    <source>
        <dbReference type="ARBA" id="ARBA00023163"/>
    </source>
</evidence>
<keyword evidence="1" id="KW-0805">Transcription regulation</keyword>
<accession>A0A495ES47</accession>
<name>A0A495ES47_9MICC</name>
<dbReference type="OrthoDB" id="9784718at2"/>
<dbReference type="InterPro" id="IPR008920">
    <property type="entry name" value="TF_FadR/GntR_C"/>
</dbReference>